<feature type="compositionally biased region" description="Basic residues" evidence="1">
    <location>
        <begin position="1"/>
        <end position="12"/>
    </location>
</feature>
<dbReference type="HOGENOM" id="CLU_1663611_0_0_1"/>
<feature type="compositionally biased region" description="Low complexity" evidence="1">
    <location>
        <begin position="41"/>
        <end position="69"/>
    </location>
</feature>
<feature type="compositionally biased region" description="Low complexity" evidence="1">
    <location>
        <begin position="16"/>
        <end position="29"/>
    </location>
</feature>
<evidence type="ECO:0000313" key="3">
    <source>
        <dbReference type="Proteomes" id="UP000007015"/>
    </source>
</evidence>
<evidence type="ECO:0000313" key="2">
    <source>
        <dbReference type="EMBL" id="EEC70537.1"/>
    </source>
</evidence>
<organism evidence="2 3">
    <name type="scientific">Oryza sativa subsp. indica</name>
    <name type="common">Rice</name>
    <dbReference type="NCBI Taxonomy" id="39946"/>
    <lineage>
        <taxon>Eukaryota</taxon>
        <taxon>Viridiplantae</taxon>
        <taxon>Streptophyta</taxon>
        <taxon>Embryophyta</taxon>
        <taxon>Tracheophyta</taxon>
        <taxon>Spermatophyta</taxon>
        <taxon>Magnoliopsida</taxon>
        <taxon>Liliopsida</taxon>
        <taxon>Poales</taxon>
        <taxon>Poaceae</taxon>
        <taxon>BOP clade</taxon>
        <taxon>Oryzoideae</taxon>
        <taxon>Oryzeae</taxon>
        <taxon>Oryzinae</taxon>
        <taxon>Oryza</taxon>
        <taxon>Oryza sativa</taxon>
    </lineage>
</organism>
<protein>
    <submittedName>
        <fullName evidence="2">Uncharacterized protein</fullName>
    </submittedName>
</protein>
<feature type="region of interest" description="Disordered" evidence="1">
    <location>
        <begin position="41"/>
        <end position="75"/>
    </location>
</feature>
<feature type="compositionally biased region" description="Low complexity" evidence="1">
    <location>
        <begin position="133"/>
        <end position="143"/>
    </location>
</feature>
<sequence>MRRRRHGRRGGRRQGEASSAGEHGSGEAAAAAGECGCGWGAAARTPRRSASSSLAAPTTPRRSASSSARWEGGPRWEDVARRCNGRIEVVSVDDDEACELVSGADLVIGGDVDDEGEDVRAYLLRLPRRRARAALSPRAATREPPSPAAPPSGRARRRL</sequence>
<keyword evidence="3" id="KW-1185">Reference proteome</keyword>
<evidence type="ECO:0000256" key="1">
    <source>
        <dbReference type="SAM" id="MobiDB-lite"/>
    </source>
</evidence>
<dbReference type="AlphaFoldDB" id="B8A746"/>
<dbReference type="Gramene" id="BGIOSGA003394-TA">
    <property type="protein sequence ID" value="BGIOSGA003394-PA"/>
    <property type="gene ID" value="BGIOSGA003394"/>
</dbReference>
<dbReference type="Proteomes" id="UP000007015">
    <property type="component" value="Chromosome 1"/>
</dbReference>
<dbReference type="EMBL" id="CM000126">
    <property type="protein sequence ID" value="EEC70537.1"/>
    <property type="molecule type" value="Genomic_DNA"/>
</dbReference>
<feature type="region of interest" description="Disordered" evidence="1">
    <location>
        <begin position="133"/>
        <end position="159"/>
    </location>
</feature>
<proteinExistence type="predicted"/>
<gene>
    <name evidence="2" type="ORF">OsI_01670</name>
</gene>
<reference evidence="2 3" key="1">
    <citation type="journal article" date="2005" name="PLoS Biol.">
        <title>The genomes of Oryza sativa: a history of duplications.</title>
        <authorList>
            <person name="Yu J."/>
            <person name="Wang J."/>
            <person name="Lin W."/>
            <person name="Li S."/>
            <person name="Li H."/>
            <person name="Zhou J."/>
            <person name="Ni P."/>
            <person name="Dong W."/>
            <person name="Hu S."/>
            <person name="Zeng C."/>
            <person name="Zhang J."/>
            <person name="Zhang Y."/>
            <person name="Li R."/>
            <person name="Xu Z."/>
            <person name="Li S."/>
            <person name="Li X."/>
            <person name="Zheng H."/>
            <person name="Cong L."/>
            <person name="Lin L."/>
            <person name="Yin J."/>
            <person name="Geng J."/>
            <person name="Li G."/>
            <person name="Shi J."/>
            <person name="Liu J."/>
            <person name="Lv H."/>
            <person name="Li J."/>
            <person name="Wang J."/>
            <person name="Deng Y."/>
            <person name="Ran L."/>
            <person name="Shi X."/>
            <person name="Wang X."/>
            <person name="Wu Q."/>
            <person name="Li C."/>
            <person name="Ren X."/>
            <person name="Wang J."/>
            <person name="Wang X."/>
            <person name="Li D."/>
            <person name="Liu D."/>
            <person name="Zhang X."/>
            <person name="Ji Z."/>
            <person name="Zhao W."/>
            <person name="Sun Y."/>
            <person name="Zhang Z."/>
            <person name="Bao J."/>
            <person name="Han Y."/>
            <person name="Dong L."/>
            <person name="Ji J."/>
            <person name="Chen P."/>
            <person name="Wu S."/>
            <person name="Liu J."/>
            <person name="Xiao Y."/>
            <person name="Bu D."/>
            <person name="Tan J."/>
            <person name="Yang L."/>
            <person name="Ye C."/>
            <person name="Zhang J."/>
            <person name="Xu J."/>
            <person name="Zhou Y."/>
            <person name="Yu Y."/>
            <person name="Zhang B."/>
            <person name="Zhuang S."/>
            <person name="Wei H."/>
            <person name="Liu B."/>
            <person name="Lei M."/>
            <person name="Yu H."/>
            <person name="Li Y."/>
            <person name="Xu H."/>
            <person name="Wei S."/>
            <person name="He X."/>
            <person name="Fang L."/>
            <person name="Zhang Z."/>
            <person name="Zhang Y."/>
            <person name="Huang X."/>
            <person name="Su Z."/>
            <person name="Tong W."/>
            <person name="Li J."/>
            <person name="Tong Z."/>
            <person name="Li S."/>
            <person name="Ye J."/>
            <person name="Wang L."/>
            <person name="Fang L."/>
            <person name="Lei T."/>
            <person name="Chen C."/>
            <person name="Chen H."/>
            <person name="Xu Z."/>
            <person name="Li H."/>
            <person name="Huang H."/>
            <person name="Zhang F."/>
            <person name="Xu H."/>
            <person name="Li N."/>
            <person name="Zhao C."/>
            <person name="Li S."/>
            <person name="Dong L."/>
            <person name="Huang Y."/>
            <person name="Li L."/>
            <person name="Xi Y."/>
            <person name="Qi Q."/>
            <person name="Li W."/>
            <person name="Zhang B."/>
            <person name="Hu W."/>
            <person name="Zhang Y."/>
            <person name="Tian X."/>
            <person name="Jiao Y."/>
            <person name="Liang X."/>
            <person name="Jin J."/>
            <person name="Gao L."/>
            <person name="Zheng W."/>
            <person name="Hao B."/>
            <person name="Liu S."/>
            <person name="Wang W."/>
            <person name="Yuan L."/>
            <person name="Cao M."/>
            <person name="McDermott J."/>
            <person name="Samudrala R."/>
            <person name="Wang J."/>
            <person name="Wong G.K."/>
            <person name="Yang H."/>
        </authorList>
    </citation>
    <scope>NUCLEOTIDE SEQUENCE [LARGE SCALE GENOMIC DNA]</scope>
    <source>
        <strain evidence="3">cv. 93-11</strain>
    </source>
</reference>
<name>B8A746_ORYSI</name>
<feature type="region of interest" description="Disordered" evidence="1">
    <location>
        <begin position="1"/>
        <end position="29"/>
    </location>
</feature>
<accession>B8A746</accession>